<accession>A0A0V1A006</accession>
<proteinExistence type="predicted"/>
<dbReference type="EMBL" id="JYDQ01000052">
    <property type="protein sequence ID" value="KRY18029.1"/>
    <property type="molecule type" value="Genomic_DNA"/>
</dbReference>
<keyword evidence="2" id="KW-1185">Reference proteome</keyword>
<protein>
    <submittedName>
        <fullName evidence="1">Uncharacterized protein</fullName>
    </submittedName>
</protein>
<dbReference type="OrthoDB" id="10358072at2759"/>
<reference evidence="1 2" key="1">
    <citation type="submission" date="2015-01" db="EMBL/GenBank/DDBJ databases">
        <title>Evolution of Trichinella species and genotypes.</title>
        <authorList>
            <person name="Korhonen P.K."/>
            <person name="Edoardo P."/>
            <person name="Giuseppe L.R."/>
            <person name="Gasser R.B."/>
        </authorList>
    </citation>
    <scope>NUCLEOTIDE SEQUENCE [LARGE SCALE GENOMIC DNA]</scope>
    <source>
        <strain evidence="1">ISS2496</strain>
    </source>
</reference>
<name>A0A0V1A006_9BILA</name>
<comment type="caution">
    <text evidence="1">The sequence shown here is derived from an EMBL/GenBank/DDBJ whole genome shotgun (WGS) entry which is preliminary data.</text>
</comment>
<evidence type="ECO:0000313" key="2">
    <source>
        <dbReference type="Proteomes" id="UP000054783"/>
    </source>
</evidence>
<dbReference type="AlphaFoldDB" id="A0A0V1A006"/>
<gene>
    <name evidence="1" type="ORF">T12_15616</name>
</gene>
<evidence type="ECO:0000313" key="1">
    <source>
        <dbReference type="EMBL" id="KRY18029.1"/>
    </source>
</evidence>
<sequence length="91" mass="10317">MYNQVVVNSSLKTQCQIIKSRLKIIFNKTCSLIPSPITLREDYLSNMRINISLTEGVFALLTWLTVAADNIHLESDSSQYRTAEKQDGPKL</sequence>
<organism evidence="1 2">
    <name type="scientific">Trichinella patagoniensis</name>
    <dbReference type="NCBI Taxonomy" id="990121"/>
    <lineage>
        <taxon>Eukaryota</taxon>
        <taxon>Metazoa</taxon>
        <taxon>Ecdysozoa</taxon>
        <taxon>Nematoda</taxon>
        <taxon>Enoplea</taxon>
        <taxon>Dorylaimia</taxon>
        <taxon>Trichinellida</taxon>
        <taxon>Trichinellidae</taxon>
        <taxon>Trichinella</taxon>
    </lineage>
</organism>
<dbReference type="Proteomes" id="UP000054783">
    <property type="component" value="Unassembled WGS sequence"/>
</dbReference>